<dbReference type="Gene3D" id="3.10.450.580">
    <property type="entry name" value="Mediator complex, subunit Med6"/>
    <property type="match status" value="1"/>
</dbReference>
<protein>
    <recommendedName>
        <fullName evidence="4 11">Mediator of RNA polymerase II transcription subunit 6</fullName>
    </recommendedName>
    <alternativeName>
        <fullName evidence="10 11">Mediator complex subunit 6</fullName>
    </alternativeName>
</protein>
<keyword evidence="8 11" id="KW-0539">Nucleus</keyword>
<evidence type="ECO:0000256" key="11">
    <source>
        <dbReference type="RuleBase" id="RU364143"/>
    </source>
</evidence>
<dbReference type="VEuPathDB" id="FungiDB:PADG_06288"/>
<name>A0A1D2JIK8_PARBR</name>
<evidence type="ECO:0000313" key="14">
    <source>
        <dbReference type="Proteomes" id="UP000242814"/>
    </source>
</evidence>
<keyword evidence="7 11" id="KW-0804">Transcription</keyword>
<dbReference type="AlphaFoldDB" id="A0A1D2JIK8"/>
<dbReference type="FunFam" id="3.10.450.580:FF:000003">
    <property type="entry name" value="Mediator of RNA polymerase II transcription subunit 6"/>
    <property type="match status" value="1"/>
</dbReference>
<evidence type="ECO:0000256" key="9">
    <source>
        <dbReference type="ARBA" id="ARBA00025687"/>
    </source>
</evidence>
<keyword evidence="5 11" id="KW-0805">Transcription regulation</keyword>
<dbReference type="PANTHER" id="PTHR13104">
    <property type="entry name" value="MED-6-RELATED"/>
    <property type="match status" value="1"/>
</dbReference>
<feature type="compositionally biased region" description="Low complexity" evidence="12">
    <location>
        <begin position="379"/>
        <end position="388"/>
    </location>
</feature>
<evidence type="ECO:0000256" key="6">
    <source>
        <dbReference type="ARBA" id="ARBA00023159"/>
    </source>
</evidence>
<evidence type="ECO:0000256" key="8">
    <source>
        <dbReference type="ARBA" id="ARBA00023242"/>
    </source>
</evidence>
<dbReference type="GO" id="GO:0003712">
    <property type="term" value="F:transcription coregulator activity"/>
    <property type="evidence" value="ECO:0007669"/>
    <property type="project" value="InterPro"/>
</dbReference>
<comment type="function">
    <text evidence="9 11">Component of the Mediator complex, a coactivator involved in the regulated transcription of nearly all RNA polymerase II-dependent genes. Mediator functions as a bridge to convey information from gene-specific regulatory proteins to the basal RNA polymerase II transcription machinery. Mediator is recruited to promoters by direct interactions with regulatory proteins and serves as a scaffold for the assembly of a functional preinitiation complex with RNA polymerase II and the general transcription factors.</text>
</comment>
<dbReference type="EMBL" id="LZYO01000078">
    <property type="protein sequence ID" value="ODH38228.1"/>
    <property type="molecule type" value="Genomic_DNA"/>
</dbReference>
<evidence type="ECO:0000256" key="10">
    <source>
        <dbReference type="ARBA" id="ARBA00031259"/>
    </source>
</evidence>
<reference evidence="13 14" key="1">
    <citation type="submission" date="2016-06" db="EMBL/GenBank/DDBJ databases">
        <authorList>
            <person name="Kjaerup R.B."/>
            <person name="Dalgaard T.S."/>
            <person name="Juul-Madsen H.R."/>
        </authorList>
    </citation>
    <scope>NUCLEOTIDE SEQUENCE [LARGE SCALE GENOMIC DNA]</scope>
    <source>
        <strain evidence="13 14">Pb300</strain>
    </source>
</reference>
<dbReference type="VEuPathDB" id="FungiDB:PABG_06874"/>
<dbReference type="Pfam" id="PF04934">
    <property type="entry name" value="Med6"/>
    <property type="match status" value="1"/>
</dbReference>
<accession>A0A1D2JIK8</accession>
<organism evidence="13 14">
    <name type="scientific">Paracoccidioides brasiliensis</name>
    <dbReference type="NCBI Taxonomy" id="121759"/>
    <lineage>
        <taxon>Eukaryota</taxon>
        <taxon>Fungi</taxon>
        <taxon>Dikarya</taxon>
        <taxon>Ascomycota</taxon>
        <taxon>Pezizomycotina</taxon>
        <taxon>Eurotiomycetes</taxon>
        <taxon>Eurotiomycetidae</taxon>
        <taxon>Onygenales</taxon>
        <taxon>Ajellomycetaceae</taxon>
        <taxon>Paracoccidioides</taxon>
    </lineage>
</organism>
<comment type="subcellular location">
    <subcellularLocation>
        <location evidence="1 11">Nucleus</location>
    </subcellularLocation>
</comment>
<evidence type="ECO:0000256" key="1">
    <source>
        <dbReference type="ARBA" id="ARBA00004123"/>
    </source>
</evidence>
<feature type="region of interest" description="Disordered" evidence="12">
    <location>
        <begin position="189"/>
        <end position="246"/>
    </location>
</feature>
<feature type="region of interest" description="Disordered" evidence="12">
    <location>
        <begin position="352"/>
        <end position="400"/>
    </location>
</feature>
<proteinExistence type="inferred from homology"/>
<evidence type="ECO:0000256" key="7">
    <source>
        <dbReference type="ARBA" id="ARBA00023163"/>
    </source>
</evidence>
<dbReference type="InterPro" id="IPR007018">
    <property type="entry name" value="Mediator_Med6"/>
</dbReference>
<dbReference type="InterPro" id="IPR038566">
    <property type="entry name" value="Mediator_Med6_sf"/>
</dbReference>
<evidence type="ECO:0000256" key="5">
    <source>
        <dbReference type="ARBA" id="ARBA00023015"/>
    </source>
</evidence>
<evidence type="ECO:0000256" key="4">
    <source>
        <dbReference type="ARBA" id="ARBA00020634"/>
    </source>
</evidence>
<feature type="compositionally biased region" description="Low complexity" evidence="12">
    <location>
        <begin position="226"/>
        <end position="245"/>
    </location>
</feature>
<feature type="compositionally biased region" description="Polar residues" evidence="12">
    <location>
        <begin position="201"/>
        <end position="213"/>
    </location>
</feature>
<evidence type="ECO:0000256" key="3">
    <source>
        <dbReference type="ARBA" id="ARBA00011837"/>
    </source>
</evidence>
<comment type="subunit">
    <text evidence="3 11">Component of the Mediator complex.</text>
</comment>
<dbReference type="GO" id="GO:0016592">
    <property type="term" value="C:mediator complex"/>
    <property type="evidence" value="ECO:0007669"/>
    <property type="project" value="InterPro"/>
</dbReference>
<evidence type="ECO:0000256" key="2">
    <source>
        <dbReference type="ARBA" id="ARBA00007526"/>
    </source>
</evidence>
<dbReference type="OrthoDB" id="344220at2759"/>
<dbReference type="GO" id="GO:0006357">
    <property type="term" value="P:regulation of transcription by RNA polymerase II"/>
    <property type="evidence" value="ECO:0007669"/>
    <property type="project" value="InterPro"/>
</dbReference>
<evidence type="ECO:0000313" key="13">
    <source>
        <dbReference type="EMBL" id="ODH38228.1"/>
    </source>
</evidence>
<gene>
    <name evidence="11" type="primary">MED6</name>
    <name evidence="13" type="ORF">ACO22_02502</name>
</gene>
<dbReference type="Proteomes" id="UP000242814">
    <property type="component" value="Unassembled WGS sequence"/>
</dbReference>
<sequence>MAAQPDVPLEEITWRSPHHVQMMGGFLHSNNILFYFAESPFFDATSNNASLAIQASYNENFRHFIETREAFEGRLKTMQGVEFMVVRDPLQEVAAAAAATADEKGPQKLPQEPSNVWVIRKQVRKKRASDDEIQVLATYFVVGDSVYMAPSVLKVIGSRMLSTVTSLTKALSVASPLPLFSPSYGHTYMPPVPRTLDPSRPGQQSTQQSTANTPIPDLPAQSRAGTAPTLATTSTTTTNAPSSLSQYTTMQDSRSFAEAFNLLSRYGDEFMDDAPLLGEPGSFIIGKAFTEPLATRQQAKALQPKAPTPVPTVGVGVMSKPDTPAGTGVGAGASTWAGAAVPAIKTDAATIGAARAGNGGEKSPTTPGGGKIRRKKSKVSSATATNAGAGAGAGVGMPSS</sequence>
<comment type="caution">
    <text evidence="13">The sequence shown here is derived from an EMBL/GenBank/DDBJ whole genome shotgun (WGS) entry which is preliminary data.</text>
</comment>
<keyword evidence="6 11" id="KW-0010">Activator</keyword>
<evidence type="ECO:0000256" key="12">
    <source>
        <dbReference type="SAM" id="MobiDB-lite"/>
    </source>
</evidence>
<feature type="compositionally biased region" description="Gly residues" evidence="12">
    <location>
        <begin position="389"/>
        <end position="400"/>
    </location>
</feature>
<comment type="similarity">
    <text evidence="2 11">Belongs to the Mediator complex subunit 6 family.</text>
</comment>